<dbReference type="InterPro" id="IPR011009">
    <property type="entry name" value="Kinase-like_dom_sf"/>
</dbReference>
<dbReference type="GO" id="GO:0004672">
    <property type="term" value="F:protein kinase activity"/>
    <property type="evidence" value="ECO:0007669"/>
    <property type="project" value="InterPro"/>
</dbReference>
<dbReference type="InterPro" id="IPR000719">
    <property type="entry name" value="Prot_kinase_dom"/>
</dbReference>
<dbReference type="Pfam" id="PF00172">
    <property type="entry name" value="Zn_clus"/>
    <property type="match status" value="1"/>
</dbReference>
<feature type="region of interest" description="Disordered" evidence="1">
    <location>
        <begin position="418"/>
        <end position="449"/>
    </location>
</feature>
<dbReference type="Gene3D" id="1.10.510.10">
    <property type="entry name" value="Transferase(Phosphotransferase) domain 1"/>
    <property type="match status" value="1"/>
</dbReference>
<dbReference type="OrthoDB" id="4062651at2759"/>
<dbReference type="GO" id="GO:0008270">
    <property type="term" value="F:zinc ion binding"/>
    <property type="evidence" value="ECO:0007669"/>
    <property type="project" value="InterPro"/>
</dbReference>
<organism evidence="3 4">
    <name type="scientific">Schizopora paradoxa</name>
    <dbReference type="NCBI Taxonomy" id="27342"/>
    <lineage>
        <taxon>Eukaryota</taxon>
        <taxon>Fungi</taxon>
        <taxon>Dikarya</taxon>
        <taxon>Basidiomycota</taxon>
        <taxon>Agaricomycotina</taxon>
        <taxon>Agaricomycetes</taxon>
        <taxon>Hymenochaetales</taxon>
        <taxon>Schizoporaceae</taxon>
        <taxon>Schizopora</taxon>
    </lineage>
</organism>
<keyword evidence="4" id="KW-1185">Reference proteome</keyword>
<protein>
    <submittedName>
        <fullName evidence="3">Kinase-like protein</fullName>
    </submittedName>
</protein>
<dbReference type="SMART" id="SM00220">
    <property type="entry name" value="S_TKc"/>
    <property type="match status" value="1"/>
</dbReference>
<dbReference type="GO" id="GO:0007165">
    <property type="term" value="P:signal transduction"/>
    <property type="evidence" value="ECO:0007669"/>
    <property type="project" value="TreeGrafter"/>
</dbReference>
<accession>A0A0H2R8Q0</accession>
<evidence type="ECO:0000313" key="3">
    <source>
        <dbReference type="EMBL" id="KLO08225.1"/>
    </source>
</evidence>
<dbReference type="InterPro" id="IPR050167">
    <property type="entry name" value="Ser_Thr_protein_kinase"/>
</dbReference>
<dbReference type="SUPFAM" id="SSF57701">
    <property type="entry name" value="Zn2/Cys6 DNA-binding domain"/>
    <property type="match status" value="1"/>
</dbReference>
<dbReference type="PANTHER" id="PTHR23257">
    <property type="entry name" value="SERINE-THREONINE PROTEIN KINASE"/>
    <property type="match status" value="1"/>
</dbReference>
<sequence>MTRLQEILSSLSHLNLRDAIIDKKVQAGGYGGSCDVFTAWSLKHNKSVAVKQVRVYLRLELGLAKRLGKEIKIWAALHHANVLPFLGFLVEGDNMAPSLVSEWMANGTLFHFMKRIPRAGIIARIILRGIASGLHYLHAHFVIHADLKSSNILMSSSGTPLLADFGLSLTLTQTQSSPMSTSSSSTSKGTVRWMAIELLSMNEEEPARKPDEKSDVWAFGMIVYEMLSWKLPYWKKTQDALVIVAINNGTLPVKPDAPHSTIFDHLWILALLCWIKEAALRPDTEQIVNYLSSALKPGDDSIIGSSYTRRRLWRKIIRICVAVYKLRSYLPLAQIPNQSLALIPEPSFISPFDVNMRASNLPLASSHYNVNSVRVNPRAIAARSRVLNYCVACKRYHRKCDNGTPCKTCIQKKRTCVRVSESPSAGPRSQPESPPESPDSPHALSNPYF</sequence>
<evidence type="ECO:0000256" key="1">
    <source>
        <dbReference type="SAM" id="MobiDB-lite"/>
    </source>
</evidence>
<gene>
    <name evidence="3" type="ORF">SCHPADRAFT_931916</name>
</gene>
<dbReference type="GO" id="GO:0000981">
    <property type="term" value="F:DNA-binding transcription factor activity, RNA polymerase II-specific"/>
    <property type="evidence" value="ECO:0007669"/>
    <property type="project" value="InterPro"/>
</dbReference>
<keyword evidence="3" id="KW-0418">Kinase</keyword>
<dbReference type="CDD" id="cd00067">
    <property type="entry name" value="GAL4"/>
    <property type="match status" value="1"/>
</dbReference>
<dbReference type="GO" id="GO:0005737">
    <property type="term" value="C:cytoplasm"/>
    <property type="evidence" value="ECO:0007669"/>
    <property type="project" value="TreeGrafter"/>
</dbReference>
<reference evidence="3 4" key="1">
    <citation type="submission" date="2015-04" db="EMBL/GenBank/DDBJ databases">
        <title>Complete genome sequence of Schizopora paradoxa KUC8140, a cosmopolitan wood degrader in East Asia.</title>
        <authorList>
            <consortium name="DOE Joint Genome Institute"/>
            <person name="Min B."/>
            <person name="Park H."/>
            <person name="Jang Y."/>
            <person name="Kim J.-J."/>
            <person name="Kim K.H."/>
            <person name="Pangilinan J."/>
            <person name="Lipzen A."/>
            <person name="Riley R."/>
            <person name="Grigoriev I.V."/>
            <person name="Spatafora J.W."/>
            <person name="Choi I.-G."/>
        </authorList>
    </citation>
    <scope>NUCLEOTIDE SEQUENCE [LARGE SCALE GENOMIC DNA]</scope>
    <source>
        <strain evidence="3 4">KUC8140</strain>
    </source>
</reference>
<dbReference type="PROSITE" id="PS50011">
    <property type="entry name" value="PROTEIN_KINASE_DOM"/>
    <property type="match status" value="1"/>
</dbReference>
<dbReference type="InterPro" id="IPR036864">
    <property type="entry name" value="Zn2-C6_fun-type_DNA-bd_sf"/>
</dbReference>
<dbReference type="AlphaFoldDB" id="A0A0H2R8Q0"/>
<keyword evidence="3" id="KW-0808">Transferase</keyword>
<dbReference type="InterPro" id="IPR001138">
    <property type="entry name" value="Zn2Cys6_DnaBD"/>
</dbReference>
<dbReference type="Pfam" id="PF00069">
    <property type="entry name" value="Pkinase"/>
    <property type="match status" value="1"/>
</dbReference>
<dbReference type="STRING" id="27342.A0A0H2R8Q0"/>
<name>A0A0H2R8Q0_9AGAM</name>
<dbReference type="GO" id="GO:0005524">
    <property type="term" value="F:ATP binding"/>
    <property type="evidence" value="ECO:0007669"/>
    <property type="project" value="InterPro"/>
</dbReference>
<dbReference type="Proteomes" id="UP000053477">
    <property type="component" value="Unassembled WGS sequence"/>
</dbReference>
<dbReference type="InParanoid" id="A0A0H2R8Q0"/>
<proteinExistence type="predicted"/>
<dbReference type="SUPFAM" id="SSF56112">
    <property type="entry name" value="Protein kinase-like (PK-like)"/>
    <property type="match status" value="1"/>
</dbReference>
<evidence type="ECO:0000313" key="4">
    <source>
        <dbReference type="Proteomes" id="UP000053477"/>
    </source>
</evidence>
<dbReference type="PROSITE" id="PS00108">
    <property type="entry name" value="PROTEIN_KINASE_ST"/>
    <property type="match status" value="1"/>
</dbReference>
<feature type="domain" description="Protein kinase" evidence="2">
    <location>
        <begin position="22"/>
        <end position="295"/>
    </location>
</feature>
<dbReference type="EMBL" id="KQ086100">
    <property type="protein sequence ID" value="KLO08225.1"/>
    <property type="molecule type" value="Genomic_DNA"/>
</dbReference>
<dbReference type="InterPro" id="IPR008271">
    <property type="entry name" value="Ser/Thr_kinase_AS"/>
</dbReference>
<evidence type="ECO:0000259" key="2">
    <source>
        <dbReference type="PROSITE" id="PS50011"/>
    </source>
</evidence>